<keyword evidence="2" id="KW-1185">Reference proteome</keyword>
<accession>A0A565AW25</accession>
<proteinExistence type="predicted"/>
<reference evidence="1" key="1">
    <citation type="submission" date="2019-07" db="EMBL/GenBank/DDBJ databases">
        <authorList>
            <person name="Dittberner H."/>
        </authorList>
    </citation>
    <scope>NUCLEOTIDE SEQUENCE [LARGE SCALE GENOMIC DNA]</scope>
</reference>
<gene>
    <name evidence="1" type="ORF">ANE_LOCUS4007</name>
</gene>
<sequence>MQILRPVVAQCYCGGRSICNGQSRDFSSLPINNNGTKSMGARVKLVVSGAVLSVWVGFDALASKRRKEMKKMLQDYETAKSKNK</sequence>
<dbReference type="Proteomes" id="UP000489600">
    <property type="component" value="Unassembled WGS sequence"/>
</dbReference>
<evidence type="ECO:0000313" key="2">
    <source>
        <dbReference type="Proteomes" id="UP000489600"/>
    </source>
</evidence>
<dbReference type="AlphaFoldDB" id="A0A565AW25"/>
<organism evidence="1 2">
    <name type="scientific">Arabis nemorensis</name>
    <dbReference type="NCBI Taxonomy" id="586526"/>
    <lineage>
        <taxon>Eukaryota</taxon>
        <taxon>Viridiplantae</taxon>
        <taxon>Streptophyta</taxon>
        <taxon>Embryophyta</taxon>
        <taxon>Tracheophyta</taxon>
        <taxon>Spermatophyta</taxon>
        <taxon>Magnoliopsida</taxon>
        <taxon>eudicotyledons</taxon>
        <taxon>Gunneridae</taxon>
        <taxon>Pentapetalae</taxon>
        <taxon>rosids</taxon>
        <taxon>malvids</taxon>
        <taxon>Brassicales</taxon>
        <taxon>Brassicaceae</taxon>
        <taxon>Arabideae</taxon>
        <taxon>Arabis</taxon>
    </lineage>
</organism>
<name>A0A565AW25_9BRAS</name>
<dbReference type="EMBL" id="CABITT030000002">
    <property type="protein sequence ID" value="VVA93562.1"/>
    <property type="molecule type" value="Genomic_DNA"/>
</dbReference>
<comment type="caution">
    <text evidence="1">The sequence shown here is derived from an EMBL/GenBank/DDBJ whole genome shotgun (WGS) entry which is preliminary data.</text>
</comment>
<protein>
    <submittedName>
        <fullName evidence="1">Uncharacterized protein</fullName>
    </submittedName>
</protein>
<evidence type="ECO:0000313" key="1">
    <source>
        <dbReference type="EMBL" id="VVA93562.1"/>
    </source>
</evidence>
<dbReference type="OrthoDB" id="10503937at2759"/>